<name>A0A3D9N6W7_9FLAO</name>
<dbReference type="AlphaFoldDB" id="A0A3D9N6W7"/>
<dbReference type="NCBIfam" id="TIGR01200">
    <property type="entry name" value="GLPGLI"/>
    <property type="match status" value="1"/>
</dbReference>
<dbReference type="Pfam" id="PF09697">
    <property type="entry name" value="Porph_ging"/>
    <property type="match status" value="1"/>
</dbReference>
<evidence type="ECO:0000313" key="2">
    <source>
        <dbReference type="Proteomes" id="UP000256919"/>
    </source>
</evidence>
<reference evidence="1 2" key="1">
    <citation type="submission" date="2018-07" db="EMBL/GenBank/DDBJ databases">
        <title>Genomic Encyclopedia of Type Strains, Phase III (KMG-III): the genomes of soil and plant-associated and newly described type strains.</title>
        <authorList>
            <person name="Whitman W."/>
        </authorList>
    </citation>
    <scope>NUCLEOTIDE SEQUENCE [LARGE SCALE GENOMIC DNA]</scope>
    <source>
        <strain evidence="1 2">CECT 7948</strain>
    </source>
</reference>
<dbReference type="EMBL" id="QREI01000001">
    <property type="protein sequence ID" value="REE27804.1"/>
    <property type="molecule type" value="Genomic_DNA"/>
</dbReference>
<evidence type="ECO:0000313" key="1">
    <source>
        <dbReference type="EMBL" id="REE27804.1"/>
    </source>
</evidence>
<comment type="caution">
    <text evidence="1">The sequence shown here is derived from an EMBL/GenBank/DDBJ whole genome shotgun (WGS) entry which is preliminary data.</text>
</comment>
<dbReference type="RefSeq" id="WP_115808140.1">
    <property type="nucleotide sequence ID" value="NZ_JABFDI010000012.1"/>
</dbReference>
<dbReference type="Proteomes" id="UP000256919">
    <property type="component" value="Unassembled WGS sequence"/>
</dbReference>
<gene>
    <name evidence="1" type="ORF">DFQ09_101643</name>
</gene>
<accession>A0A3D9N6W7</accession>
<dbReference type="InterPro" id="IPR005901">
    <property type="entry name" value="GLPGLI"/>
</dbReference>
<organism evidence="1 2">
    <name type="scientific">Winogradskyella pacifica</name>
    <dbReference type="NCBI Taxonomy" id="664642"/>
    <lineage>
        <taxon>Bacteria</taxon>
        <taxon>Pseudomonadati</taxon>
        <taxon>Bacteroidota</taxon>
        <taxon>Flavobacteriia</taxon>
        <taxon>Flavobacteriales</taxon>
        <taxon>Flavobacteriaceae</taxon>
        <taxon>Winogradskyella</taxon>
    </lineage>
</organism>
<protein>
    <submittedName>
        <fullName evidence="1">GLPGLI family protein</fullName>
    </submittedName>
</protein>
<keyword evidence="2" id="KW-1185">Reference proteome</keyword>
<dbReference type="OrthoDB" id="1429333at2"/>
<sequence>MRKIIFLITSVFYLSLCFGQANGKAYYIKNINTAFEKKLDSLSNIPGNPIKSLEKSTKNLEFVLSFNEDTALYKEVEQMSTDNNKSIELAKILSGYVGPSYFDFKNRKVIFEKDLFNELYLVERDISALKWVLKKEKLVLNNLTCYKAITSITVEGRGGTEEVPITAWYTSDINISAGPDGFGGLPGLIIQLEKGNFVTTLKRIEFLDKKNKIDLPHKGKEITEVGFNALVKKSTTNRRKYK</sequence>
<proteinExistence type="predicted"/>